<organism evidence="5 6">
    <name type="scientific">Mycolicibacter heraklionensis</name>
    <dbReference type="NCBI Taxonomy" id="512402"/>
    <lineage>
        <taxon>Bacteria</taxon>
        <taxon>Bacillati</taxon>
        <taxon>Actinomycetota</taxon>
        <taxon>Actinomycetes</taxon>
        <taxon>Mycobacteriales</taxon>
        <taxon>Mycobacteriaceae</taxon>
        <taxon>Mycolicibacter</taxon>
    </lineage>
</organism>
<keyword evidence="1" id="KW-0805">Transcription regulation</keyword>
<dbReference type="SMART" id="SM00344">
    <property type="entry name" value="HTH_ASNC"/>
    <property type="match status" value="1"/>
</dbReference>
<dbReference type="RefSeq" id="WP_082134183.1">
    <property type="nucleotide sequence ID" value="NZ_CP080997.1"/>
</dbReference>
<dbReference type="AlphaFoldDB" id="A0A9X7WFF8"/>
<dbReference type="InterPro" id="IPR000485">
    <property type="entry name" value="AsnC-type_HTH_dom"/>
</dbReference>
<evidence type="ECO:0000256" key="3">
    <source>
        <dbReference type="ARBA" id="ARBA00023163"/>
    </source>
</evidence>
<keyword evidence="3" id="KW-0804">Transcription</keyword>
<sequence>MNGPLPAAWQPPDPLAEIDLALVHALQVWPRAPWRAIGAALGVDPATAARRWQRLVDDRLAWLVVRPSAQQLAPDRDATLVRLACRPGSAAAVATGIAEREDVLAVDVLAGADAVAAIVLGRGLAPLHDEVERLSAAHHDVTTTRVAFLSAVHHEDAQWRLRVLSPGQQARLARPQTDTADRGRPPRPEVVADLTAALAEDARMSLADLGGRLGTSEVTARRLLDRALRTHSIRLGCDVVAPAVGAGRAVLLEVEVDDPHAAGRAIAALSPVLRCATVVGPANLVLVARFVSLANLAGFESAAAAVAPGWRVRDRATITHAVKRQGRLLDPDGRVRSD</sequence>
<dbReference type="Pfam" id="PF13404">
    <property type="entry name" value="HTH_AsnC-type"/>
    <property type="match status" value="1"/>
</dbReference>
<evidence type="ECO:0000259" key="4">
    <source>
        <dbReference type="Pfam" id="PF13404"/>
    </source>
</evidence>
<dbReference type="Gene3D" id="1.10.10.10">
    <property type="entry name" value="Winged helix-like DNA-binding domain superfamily/Winged helix DNA-binding domain"/>
    <property type="match status" value="1"/>
</dbReference>
<protein>
    <submittedName>
        <fullName evidence="5">Lrp/AsnC family transcriptional regulator</fullName>
    </submittedName>
</protein>
<evidence type="ECO:0000256" key="1">
    <source>
        <dbReference type="ARBA" id="ARBA00023015"/>
    </source>
</evidence>
<dbReference type="PANTHER" id="PTHR30154:SF34">
    <property type="entry name" value="TRANSCRIPTIONAL REGULATOR AZLB"/>
    <property type="match status" value="1"/>
</dbReference>
<gene>
    <name evidence="5" type="ORF">K3U94_20490</name>
</gene>
<dbReference type="GO" id="GO:0005829">
    <property type="term" value="C:cytosol"/>
    <property type="evidence" value="ECO:0007669"/>
    <property type="project" value="TreeGrafter"/>
</dbReference>
<keyword evidence="2" id="KW-0238">DNA-binding</keyword>
<reference evidence="5" key="1">
    <citation type="submission" date="2021-08" db="EMBL/GenBank/DDBJ databases">
        <title>Whole genome sequencing of non-tuberculosis mycobacteria type-strains.</title>
        <authorList>
            <person name="Igarashi Y."/>
            <person name="Osugi A."/>
            <person name="Mitarai S."/>
        </authorList>
    </citation>
    <scope>NUCLEOTIDE SEQUENCE</scope>
    <source>
        <strain evidence="5">JCM 30995</strain>
    </source>
</reference>
<feature type="domain" description="HTH asnC-type" evidence="4">
    <location>
        <begin position="17"/>
        <end position="55"/>
    </location>
</feature>
<dbReference type="EMBL" id="CP080997">
    <property type="protein sequence ID" value="QZA07301.1"/>
    <property type="molecule type" value="Genomic_DNA"/>
</dbReference>
<dbReference type="InterPro" id="IPR036388">
    <property type="entry name" value="WH-like_DNA-bd_sf"/>
</dbReference>
<dbReference type="InterPro" id="IPR019888">
    <property type="entry name" value="Tscrpt_reg_AsnC-like"/>
</dbReference>
<dbReference type="GO" id="GO:0043565">
    <property type="term" value="F:sequence-specific DNA binding"/>
    <property type="evidence" value="ECO:0007669"/>
    <property type="project" value="InterPro"/>
</dbReference>
<accession>A0A9X7WFF8</accession>
<dbReference type="GO" id="GO:0043200">
    <property type="term" value="P:response to amino acid"/>
    <property type="evidence" value="ECO:0007669"/>
    <property type="project" value="TreeGrafter"/>
</dbReference>
<name>A0A9X7WFF8_9MYCO</name>
<evidence type="ECO:0000313" key="6">
    <source>
        <dbReference type="Proteomes" id="UP000825008"/>
    </source>
</evidence>
<evidence type="ECO:0000313" key="5">
    <source>
        <dbReference type="EMBL" id="QZA07301.1"/>
    </source>
</evidence>
<proteinExistence type="predicted"/>
<dbReference type="Proteomes" id="UP000825008">
    <property type="component" value="Chromosome"/>
</dbReference>
<evidence type="ECO:0000256" key="2">
    <source>
        <dbReference type="ARBA" id="ARBA00023125"/>
    </source>
</evidence>
<dbReference type="KEGG" id="mher:K3U94_20490"/>
<dbReference type="PANTHER" id="PTHR30154">
    <property type="entry name" value="LEUCINE-RESPONSIVE REGULATORY PROTEIN"/>
    <property type="match status" value="1"/>
</dbReference>